<dbReference type="EMBL" id="CAUYUJ010015262">
    <property type="protein sequence ID" value="CAK0851678.1"/>
    <property type="molecule type" value="Genomic_DNA"/>
</dbReference>
<feature type="region of interest" description="Disordered" evidence="1">
    <location>
        <begin position="130"/>
        <end position="153"/>
    </location>
</feature>
<protein>
    <submittedName>
        <fullName evidence="2">Uncharacterized protein</fullName>
    </submittedName>
</protein>
<evidence type="ECO:0000313" key="2">
    <source>
        <dbReference type="EMBL" id="CAK0851678.1"/>
    </source>
</evidence>
<dbReference type="Proteomes" id="UP001189429">
    <property type="component" value="Unassembled WGS sequence"/>
</dbReference>
<accession>A0ABN9U0D7</accession>
<name>A0ABN9U0D7_9DINO</name>
<comment type="caution">
    <text evidence="2">The sequence shown here is derived from an EMBL/GenBank/DDBJ whole genome shotgun (WGS) entry which is preliminary data.</text>
</comment>
<reference evidence="2" key="1">
    <citation type="submission" date="2023-10" db="EMBL/GenBank/DDBJ databases">
        <authorList>
            <person name="Chen Y."/>
            <person name="Shah S."/>
            <person name="Dougan E. K."/>
            <person name="Thang M."/>
            <person name="Chan C."/>
        </authorList>
    </citation>
    <scope>NUCLEOTIDE SEQUENCE [LARGE SCALE GENOMIC DNA]</scope>
</reference>
<evidence type="ECO:0000256" key="1">
    <source>
        <dbReference type="SAM" id="MobiDB-lite"/>
    </source>
</evidence>
<keyword evidence="3" id="KW-1185">Reference proteome</keyword>
<proteinExistence type="predicted"/>
<sequence length="153" mass="16366">MAAPAASARPGLPALPRRMQAVDLGEEDGGAALAAASVQPIASSRRPGTADARRKELQEALARERAQRQRALEEAEILRAHMQELESEKEVTMRALRERWLSLGMSNHLVLVGGGCRRIQVEATSSDSGRKVATQVGHHGGACDSPILTGDQQ</sequence>
<evidence type="ECO:0000313" key="3">
    <source>
        <dbReference type="Proteomes" id="UP001189429"/>
    </source>
</evidence>
<organism evidence="2 3">
    <name type="scientific">Prorocentrum cordatum</name>
    <dbReference type="NCBI Taxonomy" id="2364126"/>
    <lineage>
        <taxon>Eukaryota</taxon>
        <taxon>Sar</taxon>
        <taxon>Alveolata</taxon>
        <taxon>Dinophyceae</taxon>
        <taxon>Prorocentrales</taxon>
        <taxon>Prorocentraceae</taxon>
        <taxon>Prorocentrum</taxon>
    </lineage>
</organism>
<gene>
    <name evidence="2" type="ORF">PCOR1329_LOCUS43770</name>
</gene>
<feature type="region of interest" description="Disordered" evidence="1">
    <location>
        <begin position="35"/>
        <end position="56"/>
    </location>
</feature>